<dbReference type="Proteomes" id="UP001500037">
    <property type="component" value="Unassembled WGS sequence"/>
</dbReference>
<evidence type="ECO:0000256" key="1">
    <source>
        <dbReference type="SAM" id="MobiDB-lite"/>
    </source>
</evidence>
<name>A0ABN1VZD3_9ACTN</name>
<organism evidence="3 4">
    <name type="scientific">Kitasatospora nipponensis</name>
    <dbReference type="NCBI Taxonomy" id="258049"/>
    <lineage>
        <taxon>Bacteria</taxon>
        <taxon>Bacillati</taxon>
        <taxon>Actinomycetota</taxon>
        <taxon>Actinomycetes</taxon>
        <taxon>Kitasatosporales</taxon>
        <taxon>Streptomycetaceae</taxon>
        <taxon>Kitasatospora</taxon>
    </lineage>
</organism>
<comment type="caution">
    <text evidence="3">The sequence shown here is derived from an EMBL/GenBank/DDBJ whole genome shotgun (WGS) entry which is preliminary data.</text>
</comment>
<keyword evidence="2" id="KW-0732">Signal</keyword>
<feature type="signal peptide" evidence="2">
    <location>
        <begin position="1"/>
        <end position="24"/>
    </location>
</feature>
<reference evidence="3 4" key="1">
    <citation type="journal article" date="2019" name="Int. J. Syst. Evol. Microbiol.">
        <title>The Global Catalogue of Microorganisms (GCM) 10K type strain sequencing project: providing services to taxonomists for standard genome sequencing and annotation.</title>
        <authorList>
            <consortium name="The Broad Institute Genomics Platform"/>
            <consortium name="The Broad Institute Genome Sequencing Center for Infectious Disease"/>
            <person name="Wu L."/>
            <person name="Ma J."/>
        </authorList>
    </citation>
    <scope>NUCLEOTIDE SEQUENCE [LARGE SCALE GENOMIC DNA]</scope>
    <source>
        <strain evidence="3 4">JCM 13004</strain>
    </source>
</reference>
<dbReference type="PROSITE" id="PS51257">
    <property type="entry name" value="PROKAR_LIPOPROTEIN"/>
    <property type="match status" value="1"/>
</dbReference>
<gene>
    <name evidence="3" type="ORF">GCM10009665_17240</name>
</gene>
<protein>
    <submittedName>
        <fullName evidence="3">Uncharacterized protein</fullName>
    </submittedName>
</protein>
<evidence type="ECO:0000313" key="4">
    <source>
        <dbReference type="Proteomes" id="UP001500037"/>
    </source>
</evidence>
<accession>A0ABN1VZD3</accession>
<keyword evidence="4" id="KW-1185">Reference proteome</keyword>
<dbReference type="EMBL" id="BAAALF010000019">
    <property type="protein sequence ID" value="GAA1227282.1"/>
    <property type="molecule type" value="Genomic_DNA"/>
</dbReference>
<feature type="compositionally biased region" description="Low complexity" evidence="1">
    <location>
        <begin position="48"/>
        <end position="69"/>
    </location>
</feature>
<proteinExistence type="predicted"/>
<sequence length="231" mass="23669">MRHVSAFRVVVVAMALGLAACGAAEDPRQNPASPSGPHATGSVSAAGQADPVRAAPDQAAPAAPAPSRRSVLDWAEQNSQMPADGALTVVDWQGTGPAALLWQAAGSQDVCMAQTSAGTGLVVSCEKSGDIVAAGSPALKAVMVTTPLRESRPADGVVFFASGETVDRLSCRQSVSEAHTIMDVEVGGEPRTFFWASVPHELGGTYGADVRRGGLPSRDTVRVYAEGTVDC</sequence>
<evidence type="ECO:0000256" key="2">
    <source>
        <dbReference type="SAM" id="SignalP"/>
    </source>
</evidence>
<feature type="chain" id="PRO_5045586996" evidence="2">
    <location>
        <begin position="25"/>
        <end position="231"/>
    </location>
</feature>
<evidence type="ECO:0000313" key="3">
    <source>
        <dbReference type="EMBL" id="GAA1227282.1"/>
    </source>
</evidence>
<feature type="region of interest" description="Disordered" evidence="1">
    <location>
        <begin position="25"/>
        <end position="70"/>
    </location>
</feature>
<dbReference type="RefSeq" id="WP_344440656.1">
    <property type="nucleotide sequence ID" value="NZ_BAAALF010000019.1"/>
</dbReference>